<evidence type="ECO:0000256" key="8">
    <source>
        <dbReference type="ARBA" id="ARBA00023273"/>
    </source>
</evidence>
<dbReference type="PANTHER" id="PTHR14871">
    <property type="entry name" value="DYNEIN REGULATORY COMPLEX PROTEIN 9"/>
    <property type="match status" value="1"/>
</dbReference>
<accession>A0AAV8YCU4</accession>
<name>A0AAV8YCU4_9CUCU</name>
<dbReference type="InterPro" id="IPR000048">
    <property type="entry name" value="IQ_motif_EF-hand-BS"/>
</dbReference>
<gene>
    <name evidence="12" type="ORF">NQ318_019344</name>
</gene>
<evidence type="ECO:0000256" key="4">
    <source>
        <dbReference type="ARBA" id="ARBA00022490"/>
    </source>
</evidence>
<evidence type="ECO:0000256" key="7">
    <source>
        <dbReference type="ARBA" id="ARBA00023212"/>
    </source>
</evidence>
<feature type="region of interest" description="Disordered" evidence="11">
    <location>
        <begin position="266"/>
        <end position="287"/>
    </location>
</feature>
<feature type="coiled-coil region" evidence="10">
    <location>
        <begin position="191"/>
        <end position="225"/>
    </location>
</feature>
<comment type="subcellular location">
    <subcellularLocation>
        <location evidence="1">Cytoplasm</location>
        <location evidence="1">Cytoskeleton</location>
        <location evidence="1">Flagellum axoneme</location>
    </subcellularLocation>
</comment>
<evidence type="ECO:0000256" key="9">
    <source>
        <dbReference type="ARBA" id="ARBA00032183"/>
    </source>
</evidence>
<dbReference type="GO" id="GO:0005737">
    <property type="term" value="C:cytoplasm"/>
    <property type="evidence" value="ECO:0007669"/>
    <property type="project" value="TreeGrafter"/>
</dbReference>
<feature type="coiled-coil region" evidence="10">
    <location>
        <begin position="59"/>
        <end position="92"/>
    </location>
</feature>
<evidence type="ECO:0000256" key="2">
    <source>
        <dbReference type="ARBA" id="ARBA00008222"/>
    </source>
</evidence>
<reference evidence="12" key="1">
    <citation type="journal article" date="2023" name="Insect Mol. Biol.">
        <title>Genome sequencing provides insights into the evolution of gene families encoding plant cell wall-degrading enzymes in longhorned beetles.</title>
        <authorList>
            <person name="Shin N.R."/>
            <person name="Okamura Y."/>
            <person name="Kirsch R."/>
            <person name="Pauchet Y."/>
        </authorList>
    </citation>
    <scope>NUCLEOTIDE SEQUENCE</scope>
    <source>
        <strain evidence="12">AMC_N1</strain>
    </source>
</reference>
<dbReference type="GO" id="GO:0031514">
    <property type="term" value="C:motile cilium"/>
    <property type="evidence" value="ECO:0007669"/>
    <property type="project" value="TreeGrafter"/>
</dbReference>
<evidence type="ECO:0000313" key="12">
    <source>
        <dbReference type="EMBL" id="KAJ8948359.1"/>
    </source>
</evidence>
<protein>
    <recommendedName>
        <fullName evidence="3">Dynein regulatory complex protein 9</fullName>
    </recommendedName>
    <alternativeName>
        <fullName evidence="9">IQ domain-containing protein G</fullName>
    </alternativeName>
</protein>
<dbReference type="PANTHER" id="PTHR14871:SF1">
    <property type="entry name" value="DYNEIN REGULATORY COMPLEX PROTEIN 9"/>
    <property type="match status" value="1"/>
</dbReference>
<dbReference type="CDD" id="cd23766">
    <property type="entry name" value="IQCG"/>
    <property type="match status" value="1"/>
</dbReference>
<evidence type="ECO:0000256" key="11">
    <source>
        <dbReference type="SAM" id="MobiDB-lite"/>
    </source>
</evidence>
<dbReference type="SMART" id="SM00015">
    <property type="entry name" value="IQ"/>
    <property type="match status" value="1"/>
</dbReference>
<evidence type="ECO:0000256" key="6">
    <source>
        <dbReference type="ARBA" id="ARBA00023069"/>
    </source>
</evidence>
<dbReference type="EMBL" id="JAPWTK010000138">
    <property type="protein sequence ID" value="KAJ8948359.1"/>
    <property type="molecule type" value="Genomic_DNA"/>
</dbReference>
<proteinExistence type="inferred from homology"/>
<evidence type="ECO:0000256" key="10">
    <source>
        <dbReference type="SAM" id="Coils"/>
    </source>
</evidence>
<comment type="caution">
    <text evidence="12">The sequence shown here is derived from an EMBL/GenBank/DDBJ whole genome shotgun (WGS) entry which is preliminary data.</text>
</comment>
<keyword evidence="5" id="KW-0282">Flagellum</keyword>
<dbReference type="Proteomes" id="UP001162162">
    <property type="component" value="Unassembled WGS sequence"/>
</dbReference>
<organism evidence="12 13">
    <name type="scientific">Aromia moschata</name>
    <dbReference type="NCBI Taxonomy" id="1265417"/>
    <lineage>
        <taxon>Eukaryota</taxon>
        <taxon>Metazoa</taxon>
        <taxon>Ecdysozoa</taxon>
        <taxon>Arthropoda</taxon>
        <taxon>Hexapoda</taxon>
        <taxon>Insecta</taxon>
        <taxon>Pterygota</taxon>
        <taxon>Neoptera</taxon>
        <taxon>Endopterygota</taxon>
        <taxon>Coleoptera</taxon>
        <taxon>Polyphaga</taxon>
        <taxon>Cucujiformia</taxon>
        <taxon>Chrysomeloidea</taxon>
        <taxon>Cerambycidae</taxon>
        <taxon>Cerambycinae</taxon>
        <taxon>Callichromatini</taxon>
        <taxon>Aromia</taxon>
    </lineage>
</organism>
<dbReference type="AlphaFoldDB" id="A0AAV8YCU4"/>
<keyword evidence="10" id="KW-0175">Coiled coil</keyword>
<sequence>MGSEDHAEYRINSVVSSYAKLAKDINTLVCILRETSDEIFAKGTFTMLKNSSHAILRMYEDEKQLMETFKNNARALKQLRRLREEERLANIRTMEETNGNIQKLRFEVEDVLVYSKYEATYFENWERTRREQNTIVCKQKENIPGYIISETRNKIDAENRCHVELENYIEESKNDYLDEIQYWMRHYDDETEKREAEMLNLKADIEKLMEDRAALKQKFDSHKAEIDDWVDYKTAKKEKEDRERLELWAAIKIQAWWRGTMVRKKLGPYRKKKGKGKDKGKGKGKKK</sequence>
<evidence type="ECO:0000256" key="3">
    <source>
        <dbReference type="ARBA" id="ARBA00013738"/>
    </source>
</evidence>
<evidence type="ECO:0000256" key="5">
    <source>
        <dbReference type="ARBA" id="ARBA00022846"/>
    </source>
</evidence>
<dbReference type="PROSITE" id="PS50096">
    <property type="entry name" value="IQ"/>
    <property type="match status" value="1"/>
</dbReference>
<dbReference type="Pfam" id="PF00612">
    <property type="entry name" value="IQ"/>
    <property type="match status" value="1"/>
</dbReference>
<dbReference type="InterPro" id="IPR042618">
    <property type="entry name" value="IQCG"/>
</dbReference>
<comment type="similarity">
    <text evidence="2">Belongs to the DRC9 family.</text>
</comment>
<keyword evidence="7" id="KW-0206">Cytoskeleton</keyword>
<keyword evidence="13" id="KW-1185">Reference proteome</keyword>
<dbReference type="GO" id="GO:0044782">
    <property type="term" value="P:cilium organization"/>
    <property type="evidence" value="ECO:0007669"/>
    <property type="project" value="TreeGrafter"/>
</dbReference>
<evidence type="ECO:0000313" key="13">
    <source>
        <dbReference type="Proteomes" id="UP001162162"/>
    </source>
</evidence>
<keyword evidence="4" id="KW-0963">Cytoplasm</keyword>
<keyword evidence="6" id="KW-0969">Cilium</keyword>
<keyword evidence="8" id="KW-0966">Cell projection</keyword>
<evidence type="ECO:0000256" key="1">
    <source>
        <dbReference type="ARBA" id="ARBA00004611"/>
    </source>
</evidence>